<dbReference type="Pfam" id="PF00375">
    <property type="entry name" value="SDF"/>
    <property type="match status" value="1"/>
</dbReference>
<dbReference type="Gene3D" id="1.10.3860.10">
    <property type="entry name" value="Sodium:dicarboxylate symporter"/>
    <property type="match status" value="1"/>
</dbReference>
<dbReference type="PRINTS" id="PR00173">
    <property type="entry name" value="EDTRNSPORT"/>
</dbReference>
<dbReference type="GO" id="GO:0015175">
    <property type="term" value="F:neutral L-amino acid transmembrane transporter activity"/>
    <property type="evidence" value="ECO:0007669"/>
    <property type="project" value="TreeGrafter"/>
</dbReference>
<evidence type="ECO:0000256" key="7">
    <source>
        <dbReference type="RuleBase" id="RU361216"/>
    </source>
</evidence>
<keyword evidence="6 7" id="KW-0472">Membrane</keyword>
<dbReference type="Proteomes" id="UP000479190">
    <property type="component" value="Unassembled WGS sequence"/>
</dbReference>
<sequence length="489" mass="54059">MWKLGASIQILIGVSTGVVLGFTLKMFTAQPWTERNLMYLLFPGELFLRIVNCLILPLVLSSIISASSNLEQSGGKIGSKTLLYYIVTSTVGILLSITLTLSIRPGEWGSEIDYLGNFDYTDDDEEQENSFVRVNFTTADAFLDLARNLLPENLIQACLYQDGHNKSHRIEDCLNCKFLYYIYYKNGIAVYDLPISHEYTSGTNVLGLVFFSLVFGLTLSKMPDEQKLPLQSFFQSLAAATAEIVDAVIKSAPIAVVFLISSKLLRTEETQTELTRLLVFVATVLLGLAIQALLLLPLIYFIWMARWPYKIIKNLGPALVTAFGTSSSTATVPTTIRCLDKLGVDPKVSRFVAPIGASINLDGIALYETVGAIFIMQTRGFHLSLIQTAAVSITCTLSCIGAAGIPSGGYPMLIMVLNAYGIPAEDVALIIAVDSFIDRFRTMVNIIADSLGSAIISRLIRKEKIDAEHSFQLHCYRYYNFHELYHLSQ</sequence>
<dbReference type="GO" id="GO:0005886">
    <property type="term" value="C:plasma membrane"/>
    <property type="evidence" value="ECO:0007669"/>
    <property type="project" value="TreeGrafter"/>
</dbReference>
<evidence type="ECO:0000256" key="5">
    <source>
        <dbReference type="ARBA" id="ARBA00022989"/>
    </source>
</evidence>
<keyword evidence="5 7" id="KW-1133">Transmembrane helix</keyword>
<dbReference type="OrthoDB" id="5877963at2759"/>
<keyword evidence="3 7" id="KW-0813">Transport</keyword>
<gene>
    <name evidence="8" type="ORF">TBRA_LOCUS2855</name>
</gene>
<comment type="subcellular location">
    <subcellularLocation>
        <location evidence="1 7">Membrane</location>
        <topology evidence="1 7">Multi-pass membrane protein</topology>
    </subcellularLocation>
</comment>
<feature type="transmembrane region" description="Helical" evidence="7">
    <location>
        <begin position="7"/>
        <end position="27"/>
    </location>
</feature>
<protein>
    <recommendedName>
        <fullName evidence="7">Amino acid transporter</fullName>
    </recommendedName>
</protein>
<feature type="transmembrane region" description="Helical" evidence="7">
    <location>
        <begin position="385"/>
        <end position="406"/>
    </location>
</feature>
<evidence type="ECO:0000256" key="4">
    <source>
        <dbReference type="ARBA" id="ARBA00022692"/>
    </source>
</evidence>
<reference evidence="8 9" key="1">
    <citation type="submission" date="2020-02" db="EMBL/GenBank/DDBJ databases">
        <authorList>
            <person name="Ferguson B K."/>
        </authorList>
    </citation>
    <scope>NUCLEOTIDE SEQUENCE [LARGE SCALE GENOMIC DNA]</scope>
</reference>
<comment type="similarity">
    <text evidence="2 7">Belongs to the dicarboxylate/amino acid:cation symporter (DAACS) (TC 2.A.23) family.</text>
</comment>
<dbReference type="InterPro" id="IPR050746">
    <property type="entry name" value="DAACS"/>
</dbReference>
<dbReference type="PANTHER" id="PTHR11958:SF63">
    <property type="entry name" value="AMINO ACID TRANSPORTER"/>
    <property type="match status" value="1"/>
</dbReference>
<feature type="transmembrane region" description="Helical" evidence="7">
    <location>
        <begin position="47"/>
        <end position="70"/>
    </location>
</feature>
<evidence type="ECO:0000313" key="9">
    <source>
        <dbReference type="Proteomes" id="UP000479190"/>
    </source>
</evidence>
<keyword evidence="4 7" id="KW-0812">Transmembrane</keyword>
<evidence type="ECO:0000256" key="2">
    <source>
        <dbReference type="ARBA" id="ARBA00006148"/>
    </source>
</evidence>
<accession>A0A6H5HYJ6</accession>
<keyword evidence="7" id="KW-0769">Symport</keyword>
<dbReference type="EMBL" id="CADCXV010000569">
    <property type="protein sequence ID" value="CAB0030870.1"/>
    <property type="molecule type" value="Genomic_DNA"/>
</dbReference>
<dbReference type="PANTHER" id="PTHR11958">
    <property type="entry name" value="SODIUM/DICARBOXYLATE SYMPORTER-RELATED"/>
    <property type="match status" value="1"/>
</dbReference>
<dbReference type="InterPro" id="IPR036458">
    <property type="entry name" value="Na:dicarbo_symporter_sf"/>
</dbReference>
<proteinExistence type="inferred from homology"/>
<evidence type="ECO:0000256" key="1">
    <source>
        <dbReference type="ARBA" id="ARBA00004141"/>
    </source>
</evidence>
<dbReference type="GO" id="GO:0005313">
    <property type="term" value="F:L-glutamate transmembrane transporter activity"/>
    <property type="evidence" value="ECO:0007669"/>
    <property type="project" value="TreeGrafter"/>
</dbReference>
<name>A0A6H5HYJ6_9HYME</name>
<dbReference type="SUPFAM" id="SSF118215">
    <property type="entry name" value="Proton glutamate symport protein"/>
    <property type="match status" value="1"/>
</dbReference>
<evidence type="ECO:0000313" key="8">
    <source>
        <dbReference type="EMBL" id="CAB0030870.1"/>
    </source>
</evidence>
<dbReference type="AlphaFoldDB" id="A0A6H5HYJ6"/>
<feature type="transmembrane region" description="Helical" evidence="7">
    <location>
        <begin position="412"/>
        <end position="433"/>
    </location>
</feature>
<evidence type="ECO:0000256" key="6">
    <source>
        <dbReference type="ARBA" id="ARBA00023136"/>
    </source>
</evidence>
<feature type="transmembrane region" description="Helical" evidence="7">
    <location>
        <begin position="82"/>
        <end position="103"/>
    </location>
</feature>
<organism evidence="8 9">
    <name type="scientific">Trichogramma brassicae</name>
    <dbReference type="NCBI Taxonomy" id="86971"/>
    <lineage>
        <taxon>Eukaryota</taxon>
        <taxon>Metazoa</taxon>
        <taxon>Ecdysozoa</taxon>
        <taxon>Arthropoda</taxon>
        <taxon>Hexapoda</taxon>
        <taxon>Insecta</taxon>
        <taxon>Pterygota</taxon>
        <taxon>Neoptera</taxon>
        <taxon>Endopterygota</taxon>
        <taxon>Hymenoptera</taxon>
        <taxon>Apocrita</taxon>
        <taxon>Proctotrupomorpha</taxon>
        <taxon>Chalcidoidea</taxon>
        <taxon>Trichogrammatidae</taxon>
        <taxon>Trichogramma</taxon>
    </lineage>
</organism>
<dbReference type="InterPro" id="IPR001991">
    <property type="entry name" value="Na-dicarboxylate_symporter"/>
</dbReference>
<keyword evidence="9" id="KW-1185">Reference proteome</keyword>
<evidence type="ECO:0000256" key="3">
    <source>
        <dbReference type="ARBA" id="ARBA00022448"/>
    </source>
</evidence>
<feature type="transmembrane region" description="Helical" evidence="7">
    <location>
        <begin position="280"/>
        <end position="303"/>
    </location>
</feature>
<dbReference type="GO" id="GO:0015501">
    <property type="term" value="F:glutamate:sodium symporter activity"/>
    <property type="evidence" value="ECO:0007669"/>
    <property type="project" value="TreeGrafter"/>
</dbReference>